<dbReference type="EMBL" id="JBEVCJ010000002">
    <property type="protein sequence ID" value="MET1254127.1"/>
    <property type="molecule type" value="Genomic_DNA"/>
</dbReference>
<evidence type="ECO:0000256" key="1">
    <source>
        <dbReference type="ARBA" id="ARBA00004651"/>
    </source>
</evidence>
<reference evidence="7 8" key="1">
    <citation type="submission" date="2024-06" db="EMBL/GenBank/DDBJ databases">
        <authorList>
            <person name="Li F."/>
        </authorList>
    </citation>
    <scope>NUCLEOTIDE SEQUENCE [LARGE SCALE GENOMIC DNA]</scope>
    <source>
        <strain evidence="7 8">GXAS 311</strain>
    </source>
</reference>
<gene>
    <name evidence="7" type="ORF">ABVT43_03205</name>
</gene>
<feature type="transmembrane region" description="Helical" evidence="6">
    <location>
        <begin position="28"/>
        <end position="55"/>
    </location>
</feature>
<dbReference type="Pfam" id="PF01810">
    <property type="entry name" value="LysE"/>
    <property type="match status" value="1"/>
</dbReference>
<comment type="subcellular location">
    <subcellularLocation>
        <location evidence="1">Cell membrane</location>
        <topology evidence="1">Multi-pass membrane protein</topology>
    </subcellularLocation>
</comment>
<organism evidence="7 8">
    <name type="scientific">Aliikangiella maris</name>
    <dbReference type="NCBI Taxonomy" id="3162458"/>
    <lineage>
        <taxon>Bacteria</taxon>
        <taxon>Pseudomonadati</taxon>
        <taxon>Pseudomonadota</taxon>
        <taxon>Gammaproteobacteria</taxon>
        <taxon>Oceanospirillales</taxon>
        <taxon>Pleioneaceae</taxon>
        <taxon>Aliikangiella</taxon>
    </lineage>
</organism>
<feature type="transmembrane region" description="Helical" evidence="6">
    <location>
        <begin position="67"/>
        <end position="88"/>
    </location>
</feature>
<feature type="transmembrane region" description="Helical" evidence="6">
    <location>
        <begin position="94"/>
        <end position="111"/>
    </location>
</feature>
<evidence type="ECO:0000256" key="3">
    <source>
        <dbReference type="ARBA" id="ARBA00022692"/>
    </source>
</evidence>
<dbReference type="PANTHER" id="PTHR30086">
    <property type="entry name" value="ARGININE EXPORTER PROTEIN ARGO"/>
    <property type="match status" value="1"/>
</dbReference>
<dbReference type="Proteomes" id="UP001548189">
    <property type="component" value="Unassembled WGS sequence"/>
</dbReference>
<evidence type="ECO:0000256" key="5">
    <source>
        <dbReference type="ARBA" id="ARBA00023136"/>
    </source>
</evidence>
<name>A0ABV2BQA3_9GAMM</name>
<feature type="transmembrane region" description="Helical" evidence="6">
    <location>
        <begin position="168"/>
        <end position="187"/>
    </location>
</feature>
<comment type="caution">
    <text evidence="7">The sequence shown here is derived from an EMBL/GenBank/DDBJ whole genome shotgun (WGS) entry which is preliminary data.</text>
</comment>
<dbReference type="PANTHER" id="PTHR30086:SF5">
    <property type="entry name" value="HOMOGENTISATE EXPORT PROTEIN"/>
    <property type="match status" value="1"/>
</dbReference>
<evidence type="ECO:0000256" key="2">
    <source>
        <dbReference type="ARBA" id="ARBA00022475"/>
    </source>
</evidence>
<proteinExistence type="predicted"/>
<evidence type="ECO:0000313" key="8">
    <source>
        <dbReference type="Proteomes" id="UP001548189"/>
    </source>
</evidence>
<feature type="transmembrane region" description="Helical" evidence="6">
    <location>
        <begin position="132"/>
        <end position="156"/>
    </location>
</feature>
<dbReference type="PIRSF" id="PIRSF006324">
    <property type="entry name" value="LeuE"/>
    <property type="match status" value="1"/>
</dbReference>
<evidence type="ECO:0000256" key="6">
    <source>
        <dbReference type="SAM" id="Phobius"/>
    </source>
</evidence>
<protein>
    <submittedName>
        <fullName evidence="7">LysE family translocator</fullName>
    </submittedName>
</protein>
<accession>A0ABV2BQA3</accession>
<keyword evidence="8" id="KW-1185">Reference proteome</keyword>
<dbReference type="InterPro" id="IPR001123">
    <property type="entry name" value="LeuE-type"/>
</dbReference>
<evidence type="ECO:0000313" key="7">
    <source>
        <dbReference type="EMBL" id="MET1254127.1"/>
    </source>
</evidence>
<keyword evidence="3 6" id="KW-0812">Transmembrane</keyword>
<feature type="transmembrane region" description="Helical" evidence="6">
    <location>
        <begin position="207"/>
        <end position="225"/>
    </location>
</feature>
<keyword evidence="2" id="KW-1003">Cell membrane</keyword>
<evidence type="ECO:0000256" key="4">
    <source>
        <dbReference type="ARBA" id="ARBA00022989"/>
    </source>
</evidence>
<sequence>MTSLKITALNFSNAQLKKMLIDYTLLTLFIPTFALVSSTPGMCMTLALTLGMTIGIKRTFWMMWGELAGVALVSILSVIGVAGFMLKYPQLFEVVKYLGGAYLAYLGVQLWRSKGKMAINLDAKQPAAISNYQLMIQGFITAVANPKGWAFMLSLLPPFINPELPLRSQLIVLVIIILLTEFIFLTLYASGGRTLQLLLVNPNNVRLVNRLSGTLMIAVGIWLAIG</sequence>
<dbReference type="RefSeq" id="WP_353873676.1">
    <property type="nucleotide sequence ID" value="NZ_JBEVCJ010000002.1"/>
</dbReference>
<keyword evidence="5 6" id="KW-0472">Membrane</keyword>
<keyword evidence="4 6" id="KW-1133">Transmembrane helix</keyword>